<evidence type="ECO:0000313" key="1">
    <source>
        <dbReference type="EMBL" id="KAI7739807.1"/>
    </source>
</evidence>
<dbReference type="AlphaFoldDB" id="A0AAD5CDV6"/>
<dbReference type="EMBL" id="JAMZMK010008565">
    <property type="protein sequence ID" value="KAI7739807.1"/>
    <property type="molecule type" value="Genomic_DNA"/>
</dbReference>
<feature type="non-terminal residue" evidence="1">
    <location>
        <position position="1"/>
    </location>
</feature>
<evidence type="ECO:0000313" key="2">
    <source>
        <dbReference type="Proteomes" id="UP001206925"/>
    </source>
</evidence>
<dbReference type="Proteomes" id="UP001206925">
    <property type="component" value="Unassembled WGS sequence"/>
</dbReference>
<keyword evidence="2" id="KW-1185">Reference proteome</keyword>
<protein>
    <submittedName>
        <fullName evidence="1">Uncharacterized protein</fullName>
    </submittedName>
</protein>
<reference evidence="1" key="1">
    <citation type="submission" date="2022-06" db="EMBL/GenBank/DDBJ databases">
        <title>Uncovering the hologenomic basis of an extraordinary plant invasion.</title>
        <authorList>
            <person name="Bieker V.C."/>
            <person name="Martin M.D."/>
            <person name="Gilbert T."/>
            <person name="Hodgins K."/>
            <person name="Battlay P."/>
            <person name="Petersen B."/>
            <person name="Wilson J."/>
        </authorList>
    </citation>
    <scope>NUCLEOTIDE SEQUENCE</scope>
    <source>
        <strain evidence="1">AA19_3_7</strain>
        <tissue evidence="1">Leaf</tissue>
    </source>
</reference>
<comment type="caution">
    <text evidence="1">The sequence shown here is derived from an EMBL/GenBank/DDBJ whole genome shotgun (WGS) entry which is preliminary data.</text>
</comment>
<name>A0AAD5CDV6_AMBAR</name>
<gene>
    <name evidence="1" type="ORF">M8C21_024271</name>
</gene>
<sequence length="84" mass="9493">FFLHRSVELISDQPSPFTVLNSLKIYPADVTKPRVTMSTEVKTYLLDSSQGAIFMLVSYEEVRAVMNVALAQNLMSELQVLLEQ</sequence>
<accession>A0AAD5CDV6</accession>
<proteinExistence type="predicted"/>
<organism evidence="1 2">
    <name type="scientific">Ambrosia artemisiifolia</name>
    <name type="common">Common ragweed</name>
    <dbReference type="NCBI Taxonomy" id="4212"/>
    <lineage>
        <taxon>Eukaryota</taxon>
        <taxon>Viridiplantae</taxon>
        <taxon>Streptophyta</taxon>
        <taxon>Embryophyta</taxon>
        <taxon>Tracheophyta</taxon>
        <taxon>Spermatophyta</taxon>
        <taxon>Magnoliopsida</taxon>
        <taxon>eudicotyledons</taxon>
        <taxon>Gunneridae</taxon>
        <taxon>Pentapetalae</taxon>
        <taxon>asterids</taxon>
        <taxon>campanulids</taxon>
        <taxon>Asterales</taxon>
        <taxon>Asteraceae</taxon>
        <taxon>Asteroideae</taxon>
        <taxon>Heliantheae alliance</taxon>
        <taxon>Heliantheae</taxon>
        <taxon>Ambrosia</taxon>
    </lineage>
</organism>